<accession>A0A3S1E290</accession>
<protein>
    <recommendedName>
        <fullName evidence="3">YgiT-type zinc finger protein</fullName>
    </recommendedName>
</protein>
<evidence type="ECO:0000313" key="1">
    <source>
        <dbReference type="EMBL" id="RUT36286.1"/>
    </source>
</evidence>
<comment type="caution">
    <text evidence="1">The sequence shown here is derived from an EMBL/GenBank/DDBJ whole genome shotgun (WGS) entry which is preliminary data.</text>
</comment>
<sequence length="145" mass="16832">MRKSCDCGQAMSLDFRKVIFEGRIEIENVPILQCESCSTYEVLPEVKPHVLSLLGEWKQIEGSRVIHFNEMNEVANLLYDAIYAAPISASIEHILEQKKEDRINLLLDIYGYAKEQEDSMWMQDITQRLSQLTLFHTARQVSRIK</sequence>
<reference evidence="1 2" key="1">
    <citation type="submission" date="2018-12" db="EMBL/GenBank/DDBJ databases">
        <authorList>
            <person name="Sun L."/>
            <person name="Chen Z."/>
        </authorList>
    </citation>
    <scope>NUCLEOTIDE SEQUENCE [LARGE SCALE GENOMIC DNA]</scope>
    <source>
        <strain evidence="1 2">3-5-3</strain>
    </source>
</reference>
<organism evidence="1 2">
    <name type="scientific">Paenibacillus zeisoli</name>
    <dbReference type="NCBI Taxonomy" id="2496267"/>
    <lineage>
        <taxon>Bacteria</taxon>
        <taxon>Bacillati</taxon>
        <taxon>Bacillota</taxon>
        <taxon>Bacilli</taxon>
        <taxon>Bacillales</taxon>
        <taxon>Paenibacillaceae</taxon>
        <taxon>Paenibacillus</taxon>
    </lineage>
</organism>
<evidence type="ECO:0000313" key="2">
    <source>
        <dbReference type="Proteomes" id="UP000272464"/>
    </source>
</evidence>
<dbReference type="EMBL" id="RZNX01000001">
    <property type="protein sequence ID" value="RUT36286.1"/>
    <property type="molecule type" value="Genomic_DNA"/>
</dbReference>
<gene>
    <name evidence="1" type="ORF">EJP77_04660</name>
</gene>
<dbReference type="AlphaFoldDB" id="A0A3S1E290"/>
<keyword evidence="2" id="KW-1185">Reference proteome</keyword>
<name>A0A3S1E290_9BACL</name>
<dbReference type="RefSeq" id="WP_127197979.1">
    <property type="nucleotide sequence ID" value="NZ_RZNX01000001.1"/>
</dbReference>
<evidence type="ECO:0008006" key="3">
    <source>
        <dbReference type="Google" id="ProtNLM"/>
    </source>
</evidence>
<proteinExistence type="predicted"/>
<dbReference type="OrthoDB" id="2974439at2"/>
<dbReference type="Proteomes" id="UP000272464">
    <property type="component" value="Unassembled WGS sequence"/>
</dbReference>